<reference evidence="2 3" key="1">
    <citation type="submission" date="2022-09" db="EMBL/GenBank/DDBJ databases">
        <title>New species of Phenylobacterium.</title>
        <authorList>
            <person name="Mieszkin S."/>
        </authorList>
    </citation>
    <scope>NUCLEOTIDE SEQUENCE [LARGE SCALE GENOMIC DNA]</scope>
    <source>
        <strain evidence="2 3">HK31-G</strain>
    </source>
</reference>
<keyword evidence="2" id="KW-0012">Acyltransferase</keyword>
<accession>A0ABW6CJX2</accession>
<gene>
    <name evidence="2" type="ORF">OCL97_01055</name>
</gene>
<dbReference type="Proteomes" id="UP001598130">
    <property type="component" value="Unassembled WGS sequence"/>
</dbReference>
<evidence type="ECO:0000313" key="2">
    <source>
        <dbReference type="EMBL" id="MFD3262548.1"/>
    </source>
</evidence>
<dbReference type="Gene3D" id="3.40.630.30">
    <property type="match status" value="1"/>
</dbReference>
<dbReference type="InterPro" id="IPR038740">
    <property type="entry name" value="BioF2-like_GNAT_dom"/>
</dbReference>
<feature type="domain" description="BioF2-like acetyltransferase" evidence="1">
    <location>
        <begin position="156"/>
        <end position="295"/>
    </location>
</feature>
<keyword evidence="2" id="KW-0808">Transferase</keyword>
<organism evidence="2 3">
    <name type="scientific">Phenylobacterium ferrooxidans</name>
    <dbReference type="NCBI Taxonomy" id="2982689"/>
    <lineage>
        <taxon>Bacteria</taxon>
        <taxon>Pseudomonadati</taxon>
        <taxon>Pseudomonadota</taxon>
        <taxon>Alphaproteobacteria</taxon>
        <taxon>Caulobacterales</taxon>
        <taxon>Caulobacteraceae</taxon>
        <taxon>Phenylobacterium</taxon>
    </lineage>
</organism>
<dbReference type="EC" id="2.3.1.-" evidence="2"/>
<dbReference type="Pfam" id="PF13480">
    <property type="entry name" value="Acetyltransf_6"/>
    <property type="match status" value="1"/>
</dbReference>
<dbReference type="InterPro" id="IPR016181">
    <property type="entry name" value="Acyl_CoA_acyltransferase"/>
</dbReference>
<comment type="caution">
    <text evidence="2">The sequence shown here is derived from an EMBL/GenBank/DDBJ whole genome shotgun (WGS) entry which is preliminary data.</text>
</comment>
<dbReference type="EMBL" id="JAOTJD010000001">
    <property type="protein sequence ID" value="MFD3262548.1"/>
    <property type="molecule type" value="Genomic_DNA"/>
</dbReference>
<dbReference type="GO" id="GO:0016746">
    <property type="term" value="F:acyltransferase activity"/>
    <property type="evidence" value="ECO:0007669"/>
    <property type="project" value="UniProtKB-KW"/>
</dbReference>
<dbReference type="SUPFAM" id="SSF55729">
    <property type="entry name" value="Acyl-CoA N-acyltransferases (Nat)"/>
    <property type="match status" value="1"/>
</dbReference>
<name>A0ABW6CJX2_9CAUL</name>
<keyword evidence="3" id="KW-1185">Reference proteome</keyword>
<dbReference type="RefSeq" id="WP_377366815.1">
    <property type="nucleotide sequence ID" value="NZ_JAOTJD010000001.1"/>
</dbReference>
<sequence>MTTISVSNWTDLSPDDLASWRGWQADCPALASPFLTPEFAEAVGRVRSDLAFAVQRDEAGRAQAILPFHRGYLGSISPLAGPMSDWHGVVAADPDAVDVKAMITRLGASVLRLENGHSPTRGAPGAVEFSHLMDLSSGYDAYEARGRAREAGAFSRLASRGRKLAKAGAVTFDLDDRTPETLDWLISNKRRQCVATGQFDVFSVGWTRALLHELFATGTPALRGRLSTLRIDGALAAAHFGIQGAGVLHYWFPVYDEAHGACSPGLILLQAMARQAASEGLTAIELGKGDYRYKREFGDTQRPVYRHAIWADSVSGALWRSMDGLEGGWAALPLGEVARLPGKVARRADRQLNFYLGDLRAA</sequence>
<proteinExistence type="predicted"/>
<evidence type="ECO:0000259" key="1">
    <source>
        <dbReference type="Pfam" id="PF13480"/>
    </source>
</evidence>
<protein>
    <submittedName>
        <fullName evidence="2">GNAT family N-acetyltransferase</fullName>
        <ecNumber evidence="2">2.3.1.-</ecNumber>
    </submittedName>
</protein>
<evidence type="ECO:0000313" key="3">
    <source>
        <dbReference type="Proteomes" id="UP001598130"/>
    </source>
</evidence>